<comment type="caution">
    <text evidence="5">The sequence shown here is derived from an EMBL/GenBank/DDBJ whole genome shotgun (WGS) entry which is preliminary data.</text>
</comment>
<dbReference type="Pfam" id="PF01494">
    <property type="entry name" value="FAD_binding_3"/>
    <property type="match status" value="1"/>
</dbReference>
<dbReference type="AlphaFoldDB" id="A0AAD6CHX7"/>
<dbReference type="PANTHER" id="PTHR46720:SF3">
    <property type="entry name" value="FAD-BINDING DOMAIN-CONTAINING PROTEIN-RELATED"/>
    <property type="match status" value="1"/>
</dbReference>
<feature type="domain" description="FAD-binding" evidence="4">
    <location>
        <begin position="8"/>
        <end position="332"/>
    </location>
</feature>
<keyword evidence="6" id="KW-1185">Reference proteome</keyword>
<gene>
    <name evidence="5" type="ORF">N7458_000212</name>
</gene>
<organism evidence="5 6">
    <name type="scientific">Penicillium daleae</name>
    <dbReference type="NCBI Taxonomy" id="63821"/>
    <lineage>
        <taxon>Eukaryota</taxon>
        <taxon>Fungi</taxon>
        <taxon>Dikarya</taxon>
        <taxon>Ascomycota</taxon>
        <taxon>Pezizomycotina</taxon>
        <taxon>Eurotiomycetes</taxon>
        <taxon>Eurotiomycetidae</taxon>
        <taxon>Eurotiales</taxon>
        <taxon>Aspergillaceae</taxon>
        <taxon>Penicillium</taxon>
    </lineage>
</organism>
<dbReference type="GO" id="GO:0004497">
    <property type="term" value="F:monooxygenase activity"/>
    <property type="evidence" value="ECO:0007669"/>
    <property type="project" value="UniProtKB-KW"/>
</dbReference>
<evidence type="ECO:0000259" key="4">
    <source>
        <dbReference type="Pfam" id="PF01494"/>
    </source>
</evidence>
<dbReference type="GeneID" id="81593849"/>
<accession>A0AAD6CHX7</accession>
<evidence type="ECO:0000256" key="3">
    <source>
        <dbReference type="ARBA" id="ARBA00023002"/>
    </source>
</evidence>
<evidence type="ECO:0000256" key="2">
    <source>
        <dbReference type="ARBA" id="ARBA00022827"/>
    </source>
</evidence>
<dbReference type="GO" id="GO:0071949">
    <property type="term" value="F:FAD binding"/>
    <property type="evidence" value="ECO:0007669"/>
    <property type="project" value="InterPro"/>
</dbReference>
<dbReference type="Proteomes" id="UP001213681">
    <property type="component" value="Unassembled WGS sequence"/>
</dbReference>
<protein>
    <submittedName>
        <fullName evidence="5">FAD-binding monooxygenase</fullName>
    </submittedName>
</protein>
<sequence>MVGRTLIDVAIIGGGPGGLGTAIALSQLPFVRITLYEKNPEPREAGAGISLSANAWKVLDLLGASEEVKGGSKSNTHQRNAFTGDVLGVVKSPENAQADSRGAIRARRTRLQSALLSRVPEGTIQYGKKLIHLENLPTRGVRLVFHDQTEAVADLVVGADGIQSIVRRTLLPDHHLSFTGTIAWRVIVAKACLAHIPDITTSTSWWWGESGHVYFSDVDDEDEKNPYFEITVRGYREPEILGRTVVWGVPATNDRVASRVEKYDRRIKDAVSIVPEGAWREFAMFAGPRLDRIIGWDNKVALIGDSSHPLSGAFGSGATFAMEDGWILARALDYSQSLGLSIRDALEIFNNIRSPYYARMYEHLDELEEKMRKSRQESKDFDDFLRAKIKYLIYGDKDFIYKNDIQKVWEDYIVSAEGQPR</sequence>
<dbReference type="PRINTS" id="PR00420">
    <property type="entry name" value="RNGMNOXGNASE"/>
</dbReference>
<dbReference type="Gene3D" id="3.50.50.60">
    <property type="entry name" value="FAD/NAD(P)-binding domain"/>
    <property type="match status" value="1"/>
</dbReference>
<proteinExistence type="predicted"/>
<keyword evidence="3" id="KW-0560">Oxidoreductase</keyword>
<keyword evidence="1" id="KW-0285">Flavoprotein</keyword>
<name>A0AAD6CHX7_9EURO</name>
<dbReference type="InterPro" id="IPR051104">
    <property type="entry name" value="FAD_monoxygenase"/>
</dbReference>
<reference evidence="5" key="1">
    <citation type="submission" date="2022-12" db="EMBL/GenBank/DDBJ databases">
        <authorList>
            <person name="Petersen C."/>
        </authorList>
    </citation>
    <scope>NUCLEOTIDE SEQUENCE</scope>
    <source>
        <strain evidence="5">IBT 16125</strain>
    </source>
</reference>
<keyword evidence="2" id="KW-0274">FAD</keyword>
<evidence type="ECO:0000313" key="5">
    <source>
        <dbReference type="EMBL" id="KAJ5464526.1"/>
    </source>
</evidence>
<evidence type="ECO:0000256" key="1">
    <source>
        <dbReference type="ARBA" id="ARBA00022630"/>
    </source>
</evidence>
<dbReference type="RefSeq" id="XP_056771373.1">
    <property type="nucleotide sequence ID" value="XM_056903606.1"/>
</dbReference>
<reference evidence="5" key="2">
    <citation type="journal article" date="2023" name="IMA Fungus">
        <title>Comparative genomic study of the Penicillium genus elucidates a diverse pangenome and 15 lateral gene transfer events.</title>
        <authorList>
            <person name="Petersen C."/>
            <person name="Sorensen T."/>
            <person name="Nielsen M.R."/>
            <person name="Sondergaard T.E."/>
            <person name="Sorensen J.L."/>
            <person name="Fitzpatrick D.A."/>
            <person name="Frisvad J.C."/>
            <person name="Nielsen K.L."/>
        </authorList>
    </citation>
    <scope>NUCLEOTIDE SEQUENCE</scope>
    <source>
        <strain evidence="5">IBT 16125</strain>
    </source>
</reference>
<dbReference type="InterPro" id="IPR036188">
    <property type="entry name" value="FAD/NAD-bd_sf"/>
</dbReference>
<dbReference type="InterPro" id="IPR002938">
    <property type="entry name" value="FAD-bd"/>
</dbReference>
<dbReference type="EMBL" id="JAPVEA010000001">
    <property type="protein sequence ID" value="KAJ5464526.1"/>
    <property type="molecule type" value="Genomic_DNA"/>
</dbReference>
<keyword evidence="5" id="KW-0503">Monooxygenase</keyword>
<dbReference type="PANTHER" id="PTHR46720">
    <property type="entry name" value="HYDROXYLASE, PUTATIVE (AFU_ORTHOLOGUE AFUA_3G01460)-RELATED"/>
    <property type="match status" value="1"/>
</dbReference>
<evidence type="ECO:0000313" key="6">
    <source>
        <dbReference type="Proteomes" id="UP001213681"/>
    </source>
</evidence>
<dbReference type="GO" id="GO:0044550">
    <property type="term" value="P:secondary metabolite biosynthetic process"/>
    <property type="evidence" value="ECO:0007669"/>
    <property type="project" value="TreeGrafter"/>
</dbReference>
<dbReference type="SUPFAM" id="SSF51905">
    <property type="entry name" value="FAD/NAD(P)-binding domain"/>
    <property type="match status" value="1"/>
</dbReference>